<dbReference type="SUPFAM" id="SSF51735">
    <property type="entry name" value="NAD(P)-binding Rossmann-fold domains"/>
    <property type="match status" value="1"/>
</dbReference>
<organism evidence="2 3">
    <name type="scientific">Lentisphaera profundi</name>
    <dbReference type="NCBI Taxonomy" id="1658616"/>
    <lineage>
        <taxon>Bacteria</taxon>
        <taxon>Pseudomonadati</taxon>
        <taxon>Lentisphaerota</taxon>
        <taxon>Lentisphaeria</taxon>
        <taxon>Lentisphaerales</taxon>
        <taxon>Lentisphaeraceae</taxon>
        <taxon>Lentisphaera</taxon>
    </lineage>
</organism>
<dbReference type="InterPro" id="IPR036291">
    <property type="entry name" value="NAD(P)-bd_dom_sf"/>
</dbReference>
<dbReference type="PANTHER" id="PTHR33303:SF2">
    <property type="entry name" value="COA-BINDING DOMAIN-CONTAINING PROTEIN"/>
    <property type="match status" value="1"/>
</dbReference>
<protein>
    <submittedName>
        <fullName evidence="2">CoA-binding protein</fullName>
    </submittedName>
</protein>
<accession>A0ABY7W0Y8</accession>
<dbReference type="Gene3D" id="3.40.50.720">
    <property type="entry name" value="NAD(P)-binding Rossmann-like Domain"/>
    <property type="match status" value="1"/>
</dbReference>
<dbReference type="Proteomes" id="UP001214250">
    <property type="component" value="Chromosome 2"/>
</dbReference>
<dbReference type="InterPro" id="IPR003781">
    <property type="entry name" value="CoA-bd"/>
</dbReference>
<evidence type="ECO:0000259" key="1">
    <source>
        <dbReference type="Pfam" id="PF13380"/>
    </source>
</evidence>
<gene>
    <name evidence="2" type="ORF">PQO03_15420</name>
</gene>
<reference evidence="2 3" key="1">
    <citation type="submission" date="2023-02" db="EMBL/GenBank/DDBJ databases">
        <title>Genome sequence of Lentisphaera profundi SAORIC-696.</title>
        <authorList>
            <person name="Kim e."/>
            <person name="Cho J.-C."/>
            <person name="Choi A."/>
            <person name="Kang I."/>
        </authorList>
    </citation>
    <scope>NUCLEOTIDE SEQUENCE [LARGE SCALE GENOMIC DNA]</scope>
    <source>
        <strain evidence="2 3">SAORIC-696</strain>
    </source>
</reference>
<proteinExistence type="predicted"/>
<dbReference type="Pfam" id="PF13380">
    <property type="entry name" value="CoA_binding_2"/>
    <property type="match status" value="1"/>
</dbReference>
<dbReference type="EMBL" id="CP117812">
    <property type="protein sequence ID" value="WDE99224.1"/>
    <property type="molecule type" value="Genomic_DNA"/>
</dbReference>
<keyword evidence="3" id="KW-1185">Reference proteome</keyword>
<dbReference type="RefSeq" id="WP_274154084.1">
    <property type="nucleotide sequence ID" value="NZ_CP117812.1"/>
</dbReference>
<evidence type="ECO:0000313" key="3">
    <source>
        <dbReference type="Proteomes" id="UP001214250"/>
    </source>
</evidence>
<sequence length="120" mass="13476">MKTTLIIGASPRSSSYANMAMHALDSAGHPTLLYNPLGRQIDDRKVFTALNEIEDDIDTITLYVRPSRLEAIVQDLIQLKPKRIIFNPGTEDPELMQKFADANTDVLEACTLVLLRTNQY</sequence>
<dbReference type="PANTHER" id="PTHR33303">
    <property type="entry name" value="CYTOPLASMIC PROTEIN-RELATED"/>
    <property type="match status" value="1"/>
</dbReference>
<name>A0ABY7W0Y8_9BACT</name>
<evidence type="ECO:0000313" key="2">
    <source>
        <dbReference type="EMBL" id="WDE99224.1"/>
    </source>
</evidence>
<feature type="domain" description="CoA-binding" evidence="1">
    <location>
        <begin position="2"/>
        <end position="115"/>
    </location>
</feature>